<dbReference type="GO" id="GO:0051213">
    <property type="term" value="F:dioxygenase activity"/>
    <property type="evidence" value="ECO:0007669"/>
    <property type="project" value="UniProtKB-KW"/>
</dbReference>
<feature type="region of interest" description="Disordered" evidence="1">
    <location>
        <begin position="1"/>
        <end position="47"/>
    </location>
</feature>
<dbReference type="RefSeq" id="WP_339573169.1">
    <property type="nucleotide sequence ID" value="NZ_JBBIAA010000001.1"/>
</dbReference>
<dbReference type="PANTHER" id="PTHR34315:SF1">
    <property type="entry name" value="INTRADIOL RING-CLEAVAGE DIOXYGENASES DOMAIN-CONTAINING PROTEIN-RELATED"/>
    <property type="match status" value="1"/>
</dbReference>
<feature type="compositionally biased region" description="Gly residues" evidence="1">
    <location>
        <begin position="318"/>
        <end position="334"/>
    </location>
</feature>
<comment type="caution">
    <text evidence="3">The sequence shown here is derived from an EMBL/GenBank/DDBJ whole genome shotgun (WGS) entry which is preliminary data.</text>
</comment>
<evidence type="ECO:0000313" key="4">
    <source>
        <dbReference type="Proteomes" id="UP001387100"/>
    </source>
</evidence>
<feature type="compositionally biased region" description="Low complexity" evidence="1">
    <location>
        <begin position="86"/>
        <end position="101"/>
    </location>
</feature>
<reference evidence="3 4" key="1">
    <citation type="journal article" date="2017" name="Int. J. Syst. Evol. Microbiol.">
        <title>Pseudokineococcus basanitobsidens sp. nov., isolated from volcanic rock.</title>
        <authorList>
            <person name="Lee D.W."/>
            <person name="Park M.Y."/>
            <person name="Kim J.J."/>
            <person name="Kim B.S."/>
        </authorList>
    </citation>
    <scope>NUCLEOTIDE SEQUENCE [LARGE SCALE GENOMIC DNA]</scope>
    <source>
        <strain evidence="3 4">DSM 103726</strain>
    </source>
</reference>
<dbReference type="Pfam" id="PF00775">
    <property type="entry name" value="Dioxygenase_C"/>
    <property type="match status" value="1"/>
</dbReference>
<feature type="domain" description="Intradiol ring-cleavage dioxygenases" evidence="2">
    <location>
        <begin position="144"/>
        <end position="220"/>
    </location>
</feature>
<dbReference type="PANTHER" id="PTHR34315">
    <property type="match status" value="1"/>
</dbReference>
<name>A0ABU8RFC5_9ACTN</name>
<evidence type="ECO:0000259" key="2">
    <source>
        <dbReference type="Pfam" id="PF00775"/>
    </source>
</evidence>
<keyword evidence="3" id="KW-0560">Oxidoreductase</keyword>
<dbReference type="CDD" id="cd03457">
    <property type="entry name" value="intradiol_dioxygenase_like"/>
    <property type="match status" value="1"/>
</dbReference>
<feature type="compositionally biased region" description="Pro residues" evidence="1">
    <location>
        <begin position="1"/>
        <end position="10"/>
    </location>
</feature>
<keyword evidence="4" id="KW-1185">Reference proteome</keyword>
<dbReference type="Proteomes" id="UP001387100">
    <property type="component" value="Unassembled WGS sequence"/>
</dbReference>
<dbReference type="EMBL" id="JBBIAA010000001">
    <property type="protein sequence ID" value="MEJ5943777.1"/>
    <property type="molecule type" value="Genomic_DNA"/>
</dbReference>
<proteinExistence type="predicted"/>
<protein>
    <submittedName>
        <fullName evidence="3">Intradiol ring-cleavage dioxygenase</fullName>
    </submittedName>
</protein>
<feature type="region of interest" description="Disordered" evidence="1">
    <location>
        <begin position="314"/>
        <end position="342"/>
    </location>
</feature>
<evidence type="ECO:0000313" key="3">
    <source>
        <dbReference type="EMBL" id="MEJ5943777.1"/>
    </source>
</evidence>
<evidence type="ECO:0000256" key="1">
    <source>
        <dbReference type="SAM" id="MobiDB-lite"/>
    </source>
</evidence>
<feature type="region of interest" description="Disordered" evidence="1">
    <location>
        <begin position="86"/>
        <end position="127"/>
    </location>
</feature>
<sequence length="342" mass="34184">MTHPTPPPPRRSSEGGTRPPLLRRLRRPPLAPAVPTFEGRPLPRPAEDVEDQGLAFDVQTLLQRRQVLRGLGLGAVGLGLAACGTTAASTGSGTTSSSSAGGSSGEIPDETAGPYPGDGSNGPDVLEQSGVVRSDLTSSFGGATGTAAGVPMELSLTVTDIAGGGVPFAGAAVYVWHCDAQGRYSLYSDGVTEQNYLRGVQVADDEGVVRFTSIVPACYAGRWPHVHLEVYPDVDSITDVGNAVATSQVALPQDLCDAVYATTGYEGSAANLAQVSLTSDGVFGDDGGASQLATTSGDVGSGYAVSLAVGVDTTTEPTGGGMAGGSDGPAGGRGGPPPGAPS</sequence>
<keyword evidence="3" id="KW-0223">Dioxygenase</keyword>
<dbReference type="InterPro" id="IPR006311">
    <property type="entry name" value="TAT_signal"/>
</dbReference>
<dbReference type="InterPro" id="IPR015889">
    <property type="entry name" value="Intradiol_dOase_core"/>
</dbReference>
<accession>A0ABU8RFC5</accession>
<organism evidence="3 4">
    <name type="scientific">Pseudokineococcus basanitobsidens</name>
    <dbReference type="NCBI Taxonomy" id="1926649"/>
    <lineage>
        <taxon>Bacteria</taxon>
        <taxon>Bacillati</taxon>
        <taxon>Actinomycetota</taxon>
        <taxon>Actinomycetes</taxon>
        <taxon>Kineosporiales</taxon>
        <taxon>Kineosporiaceae</taxon>
        <taxon>Pseudokineococcus</taxon>
    </lineage>
</organism>
<dbReference type="PROSITE" id="PS51318">
    <property type="entry name" value="TAT"/>
    <property type="match status" value="1"/>
</dbReference>
<dbReference type="SUPFAM" id="SSF49482">
    <property type="entry name" value="Aromatic compound dioxygenase"/>
    <property type="match status" value="1"/>
</dbReference>
<dbReference type="Gene3D" id="2.60.130.10">
    <property type="entry name" value="Aromatic compound dioxygenase"/>
    <property type="match status" value="1"/>
</dbReference>
<dbReference type="InterPro" id="IPR000627">
    <property type="entry name" value="Intradiol_dOase_C"/>
</dbReference>
<gene>
    <name evidence="3" type="ORF">WDZ17_00525</name>
</gene>